<organism evidence="2 3">
    <name type="scientific">Massilia atriviolacea</name>
    <dbReference type="NCBI Taxonomy" id="2495579"/>
    <lineage>
        <taxon>Bacteria</taxon>
        <taxon>Pseudomonadati</taxon>
        <taxon>Pseudomonadota</taxon>
        <taxon>Betaproteobacteria</taxon>
        <taxon>Burkholderiales</taxon>
        <taxon>Oxalobacteraceae</taxon>
        <taxon>Telluria group</taxon>
        <taxon>Massilia</taxon>
    </lineage>
</organism>
<name>A0A430HM31_9BURK</name>
<dbReference type="EMBL" id="RXLQ01000006">
    <property type="protein sequence ID" value="RSZ58626.1"/>
    <property type="molecule type" value="Genomic_DNA"/>
</dbReference>
<feature type="region of interest" description="Disordered" evidence="1">
    <location>
        <begin position="1"/>
        <end position="44"/>
    </location>
</feature>
<reference evidence="2 3" key="1">
    <citation type="submission" date="2018-12" db="EMBL/GenBank/DDBJ databases">
        <authorList>
            <person name="Yang E."/>
        </authorList>
    </citation>
    <scope>NUCLEOTIDE SEQUENCE [LARGE SCALE GENOMIC DNA]</scope>
    <source>
        <strain evidence="2 3">SOD</strain>
    </source>
</reference>
<protein>
    <submittedName>
        <fullName evidence="2">Uncharacterized protein</fullName>
    </submittedName>
</protein>
<accession>A0A430HM31</accession>
<evidence type="ECO:0000256" key="1">
    <source>
        <dbReference type="SAM" id="MobiDB-lite"/>
    </source>
</evidence>
<evidence type="ECO:0000313" key="3">
    <source>
        <dbReference type="Proteomes" id="UP000278085"/>
    </source>
</evidence>
<gene>
    <name evidence="2" type="ORF">EJB06_13425</name>
</gene>
<feature type="compositionally biased region" description="Polar residues" evidence="1">
    <location>
        <begin position="24"/>
        <end position="42"/>
    </location>
</feature>
<keyword evidence="3" id="KW-1185">Reference proteome</keyword>
<evidence type="ECO:0000313" key="2">
    <source>
        <dbReference type="EMBL" id="RSZ58626.1"/>
    </source>
</evidence>
<proteinExistence type="predicted"/>
<dbReference type="RefSeq" id="WP_126074523.1">
    <property type="nucleotide sequence ID" value="NZ_CP051166.1"/>
</dbReference>
<dbReference type="AlphaFoldDB" id="A0A430HM31"/>
<sequence>MTRSSPSPSEADALGAASGFASDDSMNVQSGDLPSNMTTDNSGLPALRMRCMDSTPCSRIRSCCQGPPLARPAPLTVTAPLRGASPPRLQWPW</sequence>
<comment type="caution">
    <text evidence="2">The sequence shown here is derived from an EMBL/GenBank/DDBJ whole genome shotgun (WGS) entry which is preliminary data.</text>
</comment>
<dbReference type="Proteomes" id="UP000278085">
    <property type="component" value="Unassembled WGS sequence"/>
</dbReference>